<dbReference type="Gene3D" id="2.120.10.30">
    <property type="entry name" value="TolB, C-terminal domain"/>
    <property type="match status" value="1"/>
</dbReference>
<organism evidence="2 3">
    <name type="scientific">Variovorax ginsengisoli</name>
    <dbReference type="NCBI Taxonomy" id="363844"/>
    <lineage>
        <taxon>Bacteria</taxon>
        <taxon>Pseudomonadati</taxon>
        <taxon>Pseudomonadota</taxon>
        <taxon>Betaproteobacteria</taxon>
        <taxon>Burkholderiales</taxon>
        <taxon>Comamonadaceae</taxon>
        <taxon>Variovorax</taxon>
    </lineage>
</organism>
<dbReference type="EMBL" id="JAUKVY010000009">
    <property type="protein sequence ID" value="MDO1533590.1"/>
    <property type="molecule type" value="Genomic_DNA"/>
</dbReference>
<dbReference type="Pfam" id="PF12275">
    <property type="entry name" value="DUF3616"/>
    <property type="match status" value="2"/>
</dbReference>
<accession>A0ABT8S3T8</accession>
<keyword evidence="3" id="KW-1185">Reference proteome</keyword>
<feature type="domain" description="DUF3616" evidence="1">
    <location>
        <begin position="8"/>
        <end position="109"/>
    </location>
</feature>
<evidence type="ECO:0000313" key="3">
    <source>
        <dbReference type="Proteomes" id="UP001169027"/>
    </source>
</evidence>
<dbReference type="Proteomes" id="UP001169027">
    <property type="component" value="Unassembled WGS sequence"/>
</dbReference>
<reference evidence="2" key="1">
    <citation type="submission" date="2023-06" db="EMBL/GenBank/DDBJ databases">
        <authorList>
            <person name="Jiang Y."/>
            <person name="Liu Q."/>
        </authorList>
    </citation>
    <scope>NUCLEOTIDE SEQUENCE</scope>
    <source>
        <strain evidence="2">CGMCC 1.12090</strain>
    </source>
</reference>
<sequence length="295" mass="32196">MTGVYEPSAIRQLPDGRLLVVEDEKNHPFTLVTIDAGNVHSVALTATLLQLFSDFWKLDDLEGLALDRAGFFYAITSHSRDDEGHAKKSRERLVRFRVEGNRVVAPRVVRGLKEALTKQHPVLASAAGIREVKAAGGLNIEALEFDPIEHHLLIGFRSPLHEGRAIIAAIVNPAAIFEAGEEPRLSPQLDELDLDGHGIRALSFLPALGQYLVIGGPVSRAPGQFSLWLWNGWRSNAVGRLVVPGLKDLARVEGVSPAVIDRAAGIIMVSDDGDRKARRPANYLWIGLDQLQPAS</sequence>
<evidence type="ECO:0000259" key="1">
    <source>
        <dbReference type="Pfam" id="PF12275"/>
    </source>
</evidence>
<comment type="caution">
    <text evidence="2">The sequence shown here is derived from an EMBL/GenBank/DDBJ whole genome shotgun (WGS) entry which is preliminary data.</text>
</comment>
<dbReference type="RefSeq" id="WP_286531164.1">
    <property type="nucleotide sequence ID" value="NZ_JAUJZH010000009.1"/>
</dbReference>
<feature type="domain" description="DUF3616" evidence="1">
    <location>
        <begin position="136"/>
        <end position="274"/>
    </location>
</feature>
<protein>
    <submittedName>
        <fullName evidence="2">DUF3616 domain-containing protein</fullName>
    </submittedName>
</protein>
<gene>
    <name evidence="2" type="ORF">Q2T77_14940</name>
</gene>
<evidence type="ECO:0000313" key="2">
    <source>
        <dbReference type="EMBL" id="MDO1533590.1"/>
    </source>
</evidence>
<proteinExistence type="predicted"/>
<dbReference type="InterPro" id="IPR022060">
    <property type="entry name" value="DUF3616"/>
</dbReference>
<name>A0ABT8S3T8_9BURK</name>
<dbReference type="InterPro" id="IPR011042">
    <property type="entry name" value="6-blade_b-propeller_TolB-like"/>
</dbReference>
<dbReference type="SUPFAM" id="SSF50956">
    <property type="entry name" value="Thermostable phytase (3-phytase)"/>
    <property type="match status" value="1"/>
</dbReference>